<dbReference type="NCBIfam" id="NF047422">
    <property type="entry name" value="YfmF_fam"/>
    <property type="match status" value="1"/>
</dbReference>
<feature type="domain" description="Peptidase M16 C-terminal" evidence="1">
    <location>
        <begin position="187"/>
        <end position="361"/>
    </location>
</feature>
<organism evidence="2 3">
    <name type="scientific">Fructilactobacillus sanfranciscensis (strain TMW 1.1304)</name>
    <name type="common">Lactobacillus sanfranciscensis</name>
    <dbReference type="NCBI Taxonomy" id="714313"/>
    <lineage>
        <taxon>Bacteria</taxon>
        <taxon>Bacillati</taxon>
        <taxon>Bacillota</taxon>
        <taxon>Bacilli</taxon>
        <taxon>Lactobacillales</taxon>
        <taxon>Lactobacillaceae</taxon>
        <taxon>Fructilactobacillus</taxon>
    </lineage>
</organism>
<proteinExistence type="predicted"/>
<dbReference type="SUPFAM" id="SSF63411">
    <property type="entry name" value="LuxS/MPP-like metallohydrolase"/>
    <property type="match status" value="2"/>
</dbReference>
<dbReference type="PANTHER" id="PTHR11851">
    <property type="entry name" value="METALLOPROTEASE"/>
    <property type="match status" value="1"/>
</dbReference>
<dbReference type="InterPro" id="IPR050361">
    <property type="entry name" value="MPP/UQCRC_Complex"/>
</dbReference>
<evidence type="ECO:0000313" key="2">
    <source>
        <dbReference type="EMBL" id="AEN99316.1"/>
    </source>
</evidence>
<accession>G2KWC2</accession>
<dbReference type="eggNOG" id="COG0612">
    <property type="taxonomic scope" value="Bacteria"/>
</dbReference>
<dbReference type="EMBL" id="CP002461">
    <property type="protein sequence ID" value="AEN99316.1"/>
    <property type="molecule type" value="Genomic_DNA"/>
</dbReference>
<dbReference type="Pfam" id="PF05193">
    <property type="entry name" value="Peptidase_M16_C"/>
    <property type="match status" value="1"/>
</dbReference>
<dbReference type="Proteomes" id="UP000001285">
    <property type="component" value="Chromosome"/>
</dbReference>
<dbReference type="STRING" id="714313.LSA_09160"/>
<dbReference type="HOGENOM" id="CLU_052943_1_0_9"/>
<dbReference type="KEGG" id="lsn:LSA_09160"/>
<dbReference type="InterPro" id="IPR007863">
    <property type="entry name" value="Peptidase_M16_C"/>
</dbReference>
<evidence type="ECO:0000259" key="1">
    <source>
        <dbReference type="Pfam" id="PF05193"/>
    </source>
</evidence>
<dbReference type="InterPro" id="IPR011249">
    <property type="entry name" value="Metalloenz_LuxS/M16"/>
</dbReference>
<reference evidence="2 3" key="1">
    <citation type="journal article" date="2011" name="Microb. Cell Fact.">
        <title>Genomic analysis reveals Lactobacillus sanfranciscensis as stable element in traditional sourdoughs.</title>
        <authorList>
            <person name="Vogel R.F."/>
            <person name="Pavlovic M."/>
            <person name="Ehrmann M.A."/>
            <person name="Wiezer A."/>
            <person name="Liesegang H."/>
            <person name="Offschanka S."/>
            <person name="Voget S."/>
            <person name="Angelov A."/>
            <person name="Bocker G."/>
            <person name="Liebl W."/>
        </authorList>
    </citation>
    <scope>NUCLEOTIDE SEQUENCE [LARGE SCALE GENOMIC DNA]</scope>
    <source>
        <strain evidence="2 3">TMW 1.1304</strain>
    </source>
</reference>
<dbReference type="PANTHER" id="PTHR11851:SF186">
    <property type="entry name" value="INACTIVE METALLOPROTEASE YMFF-RELATED"/>
    <property type="match status" value="1"/>
</dbReference>
<dbReference type="Gene3D" id="3.30.830.10">
    <property type="entry name" value="Metalloenzyme, LuxS/M16 peptidase-like"/>
    <property type="match status" value="2"/>
</dbReference>
<dbReference type="GO" id="GO:0046872">
    <property type="term" value="F:metal ion binding"/>
    <property type="evidence" value="ECO:0007669"/>
    <property type="project" value="InterPro"/>
</dbReference>
<dbReference type="AlphaFoldDB" id="G2KWC2"/>
<evidence type="ECO:0000313" key="3">
    <source>
        <dbReference type="Proteomes" id="UP000001285"/>
    </source>
</evidence>
<name>G2KWC2_FRUST</name>
<gene>
    <name evidence="2" type="ordered locus">LSA_09160</name>
</gene>
<keyword evidence="3" id="KW-1185">Reference proteome</keyword>
<protein>
    <recommendedName>
        <fullName evidence="1">Peptidase M16 C-terminal domain-containing protein</fullName>
    </recommendedName>
</protein>
<sequence length="427" mass="49323">MFILEENMQQEITSGVRFNFEKQNKFKNVAISIDFVEPLANDNLAERTMVAEMMENYSNKYNSKLKVARKLAELYGARFGTNIFKVGDVVVLRIIITFINEHFLETKINLVNQICDFLQEIIFHPYLINGIYPDELFNLQRDNLVDYLNNLSDNKKYYAARQIKKMYFANDPQNAKLIFGDVDKLANITSKRVAEYYHEMITHNEVYISVQGSLDESQIATIQDHFKFSQRANLKVKLKTRPDQRSVVYKTELAQQKQSQLNLMYQFPVSLKSIDYYDALVMNSLLGGSASSLMFLNIREKESLAYYISSSFNTTLGYLMIQSGIDGNQAEKVQDMIKSQIKRLIDENYSEGLLDKIKKSLISNYLTNFDSERKLLNNLFINALVDNQTTKNDWIEGIQSVNKRSIALVAKKLELKSVFLLKGEDDA</sequence>